<keyword evidence="8" id="KW-1185">Reference proteome</keyword>
<keyword evidence="5 6" id="KW-0472">Membrane</keyword>
<proteinExistence type="inferred from homology"/>
<feature type="transmembrane region" description="Helical" evidence="6">
    <location>
        <begin position="110"/>
        <end position="128"/>
    </location>
</feature>
<dbReference type="EMBL" id="JAIZAY010000018">
    <property type="protein sequence ID" value="KAJ8024560.1"/>
    <property type="molecule type" value="Genomic_DNA"/>
</dbReference>
<evidence type="ECO:0000256" key="5">
    <source>
        <dbReference type="ARBA" id="ARBA00023136"/>
    </source>
</evidence>
<feature type="transmembrane region" description="Helical" evidence="6">
    <location>
        <begin position="15"/>
        <end position="34"/>
    </location>
</feature>
<keyword evidence="4 6" id="KW-1133">Transmembrane helix</keyword>
<dbReference type="InterPro" id="IPR006904">
    <property type="entry name" value="DUF716"/>
</dbReference>
<accession>A0A9Q1BFD9</accession>
<dbReference type="PANTHER" id="PTHR16007">
    <property type="entry name" value="EPIDIDYMAL MEMBRANE PROTEIN E9-RELATED"/>
    <property type="match status" value="1"/>
</dbReference>
<name>A0A9Q1BFD9_HOLLE</name>
<feature type="transmembrane region" description="Helical" evidence="6">
    <location>
        <begin position="236"/>
        <end position="259"/>
    </location>
</feature>
<comment type="caution">
    <text evidence="7">The sequence shown here is derived from an EMBL/GenBank/DDBJ whole genome shotgun (WGS) entry which is preliminary data.</text>
</comment>
<evidence type="ECO:0000256" key="2">
    <source>
        <dbReference type="ARBA" id="ARBA00006948"/>
    </source>
</evidence>
<protein>
    <submittedName>
        <fullName evidence="7">Transmembrane protein 45B</fullName>
    </submittedName>
</protein>
<dbReference type="Pfam" id="PF04819">
    <property type="entry name" value="DUF716"/>
    <property type="match status" value="1"/>
</dbReference>
<evidence type="ECO:0000256" key="1">
    <source>
        <dbReference type="ARBA" id="ARBA00004141"/>
    </source>
</evidence>
<evidence type="ECO:0000313" key="8">
    <source>
        <dbReference type="Proteomes" id="UP001152320"/>
    </source>
</evidence>
<organism evidence="7 8">
    <name type="scientific">Holothuria leucospilota</name>
    <name type="common">Black long sea cucumber</name>
    <name type="synonym">Mertensiothuria leucospilota</name>
    <dbReference type="NCBI Taxonomy" id="206669"/>
    <lineage>
        <taxon>Eukaryota</taxon>
        <taxon>Metazoa</taxon>
        <taxon>Echinodermata</taxon>
        <taxon>Eleutherozoa</taxon>
        <taxon>Echinozoa</taxon>
        <taxon>Holothuroidea</taxon>
        <taxon>Aspidochirotacea</taxon>
        <taxon>Aspidochirotida</taxon>
        <taxon>Holothuriidae</taxon>
        <taxon>Holothuria</taxon>
    </lineage>
</organism>
<gene>
    <name evidence="7" type="ORF">HOLleu_34499</name>
</gene>
<evidence type="ECO:0000256" key="4">
    <source>
        <dbReference type="ARBA" id="ARBA00022989"/>
    </source>
</evidence>
<evidence type="ECO:0000256" key="3">
    <source>
        <dbReference type="ARBA" id="ARBA00022692"/>
    </source>
</evidence>
<dbReference type="GO" id="GO:0016020">
    <property type="term" value="C:membrane"/>
    <property type="evidence" value="ECO:0007669"/>
    <property type="project" value="UniProtKB-SubCell"/>
</dbReference>
<evidence type="ECO:0000256" key="6">
    <source>
        <dbReference type="SAM" id="Phobius"/>
    </source>
</evidence>
<keyword evidence="3 6" id="KW-0812">Transmembrane</keyword>
<sequence length="292" mass="33333">MALVTDTEMEGRDVFFGHLASGASLVCISVFWILKYSITNSTRHDQEAGSRKPKRTIVNMFRMVPWEGCILLACGCFAVVRVFRNPYFQFAMINNDGNFSIDSLRGWQHTMLYFTVAMYGLIIFLADAKFPKLAYYVKPFGTVTFVVFGNIFALHNIVKEPVDSQIHVLLVICCYGTAVSFALEATQEVGNAQTVFFIMRVFFSFLQGTWLIHSAYILDPPSGQPWDQQDKINLMFISTAFILHFVVDFWFVLLLYCCVSKIFCRKPNLYYDMLKGPDYEMNALSQDPIMGA</sequence>
<feature type="transmembrane region" description="Helical" evidence="6">
    <location>
        <begin position="164"/>
        <end position="183"/>
    </location>
</feature>
<dbReference type="Proteomes" id="UP001152320">
    <property type="component" value="Chromosome 18"/>
</dbReference>
<evidence type="ECO:0000313" key="7">
    <source>
        <dbReference type="EMBL" id="KAJ8024560.1"/>
    </source>
</evidence>
<comment type="similarity">
    <text evidence="2">Belongs to the TMEM45 family.</text>
</comment>
<dbReference type="InterPro" id="IPR042127">
    <property type="entry name" value="TMEM45"/>
</dbReference>
<dbReference type="AlphaFoldDB" id="A0A9Q1BFD9"/>
<dbReference type="PANTHER" id="PTHR16007:SF15">
    <property type="entry name" value="TRANSMEMBRANE PROTEIN 45B"/>
    <property type="match status" value="1"/>
</dbReference>
<feature type="transmembrane region" description="Helical" evidence="6">
    <location>
        <begin position="64"/>
        <end position="83"/>
    </location>
</feature>
<comment type="subcellular location">
    <subcellularLocation>
        <location evidence="1">Membrane</location>
        <topology evidence="1">Multi-pass membrane protein</topology>
    </subcellularLocation>
</comment>
<dbReference type="OrthoDB" id="551896at2759"/>
<feature type="transmembrane region" description="Helical" evidence="6">
    <location>
        <begin position="195"/>
        <end position="216"/>
    </location>
</feature>
<feature type="transmembrane region" description="Helical" evidence="6">
    <location>
        <begin position="140"/>
        <end position="158"/>
    </location>
</feature>
<reference evidence="7" key="1">
    <citation type="submission" date="2021-10" db="EMBL/GenBank/DDBJ databases">
        <title>Tropical sea cucumber genome reveals ecological adaptation and Cuvierian tubules defense mechanism.</title>
        <authorList>
            <person name="Chen T."/>
        </authorList>
    </citation>
    <scope>NUCLEOTIDE SEQUENCE</scope>
    <source>
        <strain evidence="7">Nanhai2018</strain>
        <tissue evidence="7">Muscle</tissue>
    </source>
</reference>